<protein>
    <submittedName>
        <fullName evidence="4">Uncharacterized protein</fullName>
    </submittedName>
</protein>
<dbReference type="EMBL" id="CAJPWZ010002499">
    <property type="protein sequence ID" value="CAG2238946.1"/>
    <property type="molecule type" value="Genomic_DNA"/>
</dbReference>
<evidence type="ECO:0000256" key="1">
    <source>
        <dbReference type="ARBA" id="ARBA00007381"/>
    </source>
</evidence>
<keyword evidence="2" id="KW-0547">Nucleotide-binding</keyword>
<evidence type="ECO:0000313" key="5">
    <source>
        <dbReference type="Proteomes" id="UP000683360"/>
    </source>
</evidence>
<dbReference type="Pfam" id="PF00012">
    <property type="entry name" value="HSP70"/>
    <property type="match status" value="1"/>
</dbReference>
<dbReference type="GO" id="GO:0005524">
    <property type="term" value="F:ATP binding"/>
    <property type="evidence" value="ECO:0007669"/>
    <property type="project" value="UniProtKB-KW"/>
</dbReference>
<name>A0A8S3U6X0_MYTED</name>
<dbReference type="PANTHER" id="PTHR14187">
    <property type="entry name" value="ALPHA KINASE/ELONGATION FACTOR 2 KINASE"/>
    <property type="match status" value="1"/>
</dbReference>
<evidence type="ECO:0000313" key="4">
    <source>
        <dbReference type="EMBL" id="CAG2238946.1"/>
    </source>
</evidence>
<evidence type="ECO:0000256" key="3">
    <source>
        <dbReference type="ARBA" id="ARBA00022840"/>
    </source>
</evidence>
<dbReference type="OrthoDB" id="2963168at2759"/>
<dbReference type="InterPro" id="IPR013126">
    <property type="entry name" value="Hsp_70_fam"/>
</dbReference>
<reference evidence="4" key="1">
    <citation type="submission" date="2021-03" db="EMBL/GenBank/DDBJ databases">
        <authorList>
            <person name="Bekaert M."/>
        </authorList>
    </citation>
    <scope>NUCLEOTIDE SEQUENCE</scope>
</reference>
<dbReference type="PANTHER" id="PTHR14187:SF5">
    <property type="entry name" value="HEAT SHOCK 70 KDA PROTEIN 12A"/>
    <property type="match status" value="1"/>
</dbReference>
<dbReference type="SUPFAM" id="SSF53067">
    <property type="entry name" value="Actin-like ATPase domain"/>
    <property type="match status" value="2"/>
</dbReference>
<dbReference type="Proteomes" id="UP000683360">
    <property type="component" value="Unassembled WGS sequence"/>
</dbReference>
<accession>A0A8S3U6X0</accession>
<evidence type="ECO:0000256" key="2">
    <source>
        <dbReference type="ARBA" id="ARBA00022741"/>
    </source>
</evidence>
<dbReference type="Gene3D" id="3.30.420.40">
    <property type="match status" value="2"/>
</dbReference>
<proteinExistence type="inferred from homology"/>
<gene>
    <name evidence="4" type="ORF">MEDL_51337</name>
</gene>
<dbReference type="CDD" id="cd10229">
    <property type="entry name" value="ASKHA_NBD_HSP70_HSPA12"/>
    <property type="match status" value="1"/>
</dbReference>
<keyword evidence="3" id="KW-0067">ATP-binding</keyword>
<dbReference type="GO" id="GO:0140662">
    <property type="term" value="F:ATP-dependent protein folding chaperone"/>
    <property type="evidence" value="ECO:0007669"/>
    <property type="project" value="InterPro"/>
</dbReference>
<dbReference type="AlphaFoldDB" id="A0A8S3U6X0"/>
<dbReference type="Gene3D" id="3.90.640.10">
    <property type="entry name" value="Actin, Chain A, domain 4"/>
    <property type="match status" value="1"/>
</dbReference>
<comment type="similarity">
    <text evidence="1">Belongs to the heat shock protein 70 family.</text>
</comment>
<keyword evidence="5" id="KW-1185">Reference proteome</keyword>
<sequence>MLKSIKLPNQNSIKAKQKWNPTIQHEYKNDPLNISTYSWTGSAYKTPSSILIKPDQTFDSFGDEAEEKYKDLCENGSEREWFFLHGFKMQLYKAVEKGQDVRQDILMKDITGKKISGKLVFSYAIGYLRKHVIDQLEHRNTGVPEEYITWVITVPAIWDDACKQFMKQSAQKAGIHLEKFSLVYEPEAASIYAKSLPLERVAGDDNTISLKNFDPGKKFIVVDGGGGTIDISAQKVEENGGLAIIHRACGGPYGGEFINQEYRRLLTKICGGEVLRQFKEDHIYDYTDMMKNFETKKKTFVGKNVVVRLPVTLCDILSETTGCSFSDLVQDGSMKENLSIKRDKLIITEKIFLSFFAESIKCIVKEITNVLKDPHCSGVSTIMMVGGFSESEIIRVRIKEAFPDKEVFIPQQGGQAVLQGAVLYGHNPRIVSSRTCNYTYGVAVTTPFQHDVHDPTKLFIDNEEEMCDDIFHKCYTIDEQVDMGERRSISLTYNYVDEITQEKRKEDGKVEIYISEAQNPMYVTDQGTTLHAVIHVPPPGGLWPPISHGRVELERGGTEMIGTYIDKITGARTSTTFEFLPKQENEFRQRLYDPQNVLLQSDDLDS</sequence>
<comment type="caution">
    <text evidence="4">The sequence shown here is derived from an EMBL/GenBank/DDBJ whole genome shotgun (WGS) entry which is preliminary data.</text>
</comment>
<organism evidence="4 5">
    <name type="scientific">Mytilus edulis</name>
    <name type="common">Blue mussel</name>
    <dbReference type="NCBI Taxonomy" id="6550"/>
    <lineage>
        <taxon>Eukaryota</taxon>
        <taxon>Metazoa</taxon>
        <taxon>Spiralia</taxon>
        <taxon>Lophotrochozoa</taxon>
        <taxon>Mollusca</taxon>
        <taxon>Bivalvia</taxon>
        <taxon>Autobranchia</taxon>
        <taxon>Pteriomorphia</taxon>
        <taxon>Mytilida</taxon>
        <taxon>Mytiloidea</taxon>
        <taxon>Mytilidae</taxon>
        <taxon>Mytilinae</taxon>
        <taxon>Mytilus</taxon>
    </lineage>
</organism>
<dbReference type="InterPro" id="IPR043129">
    <property type="entry name" value="ATPase_NBD"/>
</dbReference>